<sequence>MTSLARHLAGTVGRPVSLPRLRARVAGRTVVVTGASRGVGAEVARVLGLAGADVVLVARGVDGLERTAEAVRAASGTATTLPLDLRDADATDAAAHALAARSPAVLVSNAGHSIRRSLADSVDRAHDLRRLAGVNLLGPVALALPIVDAMARTGGGHLVHVGSASSVVPTPGWAAYAASKAGMEAWLASAAPELRGRGVAVTSVRLPLVRTAMASSYAGSRMPSLSAQEAATLVLGAIVDRPRIVAPWWSRVGGALAGIAPVAAERLAARGSTVSG</sequence>
<dbReference type="STRING" id="399736.SAMN04489720_2928"/>
<dbReference type="PROSITE" id="PS00061">
    <property type="entry name" value="ADH_SHORT"/>
    <property type="match status" value="1"/>
</dbReference>
<name>A0A1G8GH45_9MICO</name>
<proteinExistence type="inferred from homology"/>
<dbReference type="InterPro" id="IPR002347">
    <property type="entry name" value="SDR_fam"/>
</dbReference>
<dbReference type="EMBL" id="LT629695">
    <property type="protein sequence ID" value="SDH93656.1"/>
    <property type="molecule type" value="Genomic_DNA"/>
</dbReference>
<dbReference type="InterPro" id="IPR020904">
    <property type="entry name" value="Sc_DH/Rdtase_CS"/>
</dbReference>
<dbReference type="PANTHER" id="PTHR44196:SF1">
    <property type="entry name" value="DEHYDROGENASE_REDUCTASE SDR FAMILY MEMBER 7B"/>
    <property type="match status" value="1"/>
</dbReference>
<keyword evidence="4" id="KW-1185">Reference proteome</keyword>
<evidence type="ECO:0000313" key="3">
    <source>
        <dbReference type="EMBL" id="SDH93656.1"/>
    </source>
</evidence>
<reference evidence="4" key="1">
    <citation type="submission" date="2016-10" db="EMBL/GenBank/DDBJ databases">
        <authorList>
            <person name="Varghese N."/>
            <person name="Submissions S."/>
        </authorList>
    </citation>
    <scope>NUCLEOTIDE SEQUENCE [LARGE SCALE GENOMIC DNA]</scope>
    <source>
        <strain evidence="4">DSM 22002</strain>
    </source>
</reference>
<evidence type="ECO:0000313" key="4">
    <source>
        <dbReference type="Proteomes" id="UP000198822"/>
    </source>
</evidence>
<dbReference type="Proteomes" id="UP000198822">
    <property type="component" value="Chromosome I"/>
</dbReference>
<dbReference type="SUPFAM" id="SSF51735">
    <property type="entry name" value="NAD(P)-binding Rossmann-fold domains"/>
    <property type="match status" value="1"/>
</dbReference>
<dbReference type="GO" id="GO:0016020">
    <property type="term" value="C:membrane"/>
    <property type="evidence" value="ECO:0007669"/>
    <property type="project" value="TreeGrafter"/>
</dbReference>
<accession>A0A1G8GH45</accession>
<evidence type="ECO:0000256" key="2">
    <source>
        <dbReference type="ARBA" id="ARBA00023002"/>
    </source>
</evidence>
<gene>
    <name evidence="3" type="ORF">SAMN04489720_2928</name>
</gene>
<dbReference type="RefSeq" id="WP_157674863.1">
    <property type="nucleotide sequence ID" value="NZ_LT629695.1"/>
</dbReference>
<dbReference type="CDD" id="cd05233">
    <property type="entry name" value="SDR_c"/>
    <property type="match status" value="1"/>
</dbReference>
<dbReference type="OrthoDB" id="9792003at2"/>
<evidence type="ECO:0000256" key="1">
    <source>
        <dbReference type="ARBA" id="ARBA00006484"/>
    </source>
</evidence>
<keyword evidence="2" id="KW-0560">Oxidoreductase</keyword>
<dbReference type="AlphaFoldDB" id="A0A1G8GH45"/>
<dbReference type="GO" id="GO:0016491">
    <property type="term" value="F:oxidoreductase activity"/>
    <property type="evidence" value="ECO:0007669"/>
    <property type="project" value="UniProtKB-KW"/>
</dbReference>
<protein>
    <submittedName>
        <fullName evidence="3">Short-chain dehydrogenase</fullName>
    </submittedName>
</protein>
<dbReference type="Gene3D" id="3.40.50.720">
    <property type="entry name" value="NAD(P)-binding Rossmann-like Domain"/>
    <property type="match status" value="1"/>
</dbReference>
<dbReference type="Pfam" id="PF00106">
    <property type="entry name" value="adh_short"/>
    <property type="match status" value="1"/>
</dbReference>
<comment type="similarity">
    <text evidence="1">Belongs to the short-chain dehydrogenases/reductases (SDR) family.</text>
</comment>
<organism evidence="3 4">
    <name type="scientific">Agrococcus jejuensis</name>
    <dbReference type="NCBI Taxonomy" id="399736"/>
    <lineage>
        <taxon>Bacteria</taxon>
        <taxon>Bacillati</taxon>
        <taxon>Actinomycetota</taxon>
        <taxon>Actinomycetes</taxon>
        <taxon>Micrococcales</taxon>
        <taxon>Microbacteriaceae</taxon>
        <taxon>Agrococcus</taxon>
    </lineage>
</organism>
<dbReference type="PRINTS" id="PR00081">
    <property type="entry name" value="GDHRDH"/>
</dbReference>
<dbReference type="InterPro" id="IPR036291">
    <property type="entry name" value="NAD(P)-bd_dom_sf"/>
</dbReference>
<dbReference type="PANTHER" id="PTHR44196">
    <property type="entry name" value="DEHYDROGENASE/REDUCTASE SDR FAMILY MEMBER 7B"/>
    <property type="match status" value="1"/>
</dbReference>